<dbReference type="RefSeq" id="XP_020648412.2">
    <property type="nucleotide sequence ID" value="XM_020792753.2"/>
</dbReference>
<dbReference type="Gene3D" id="3.10.20.90">
    <property type="entry name" value="Phosphatidylinositol 3-kinase Catalytic Subunit, Chain A, domain 1"/>
    <property type="match status" value="2"/>
</dbReference>
<feature type="region of interest" description="Disordered" evidence="5">
    <location>
        <begin position="1"/>
        <end position="85"/>
    </location>
</feature>
<dbReference type="InterPro" id="IPR029071">
    <property type="entry name" value="Ubiquitin-like_domsf"/>
</dbReference>
<name>A0A6J0TJE0_9SAUR</name>
<dbReference type="Proteomes" id="UP001652642">
    <property type="component" value="Chromosome 6"/>
</dbReference>
<dbReference type="GO" id="GO:0045944">
    <property type="term" value="P:positive regulation of transcription by RNA polymerase II"/>
    <property type="evidence" value="ECO:0007669"/>
    <property type="project" value="TreeGrafter"/>
</dbReference>
<evidence type="ECO:0000313" key="7">
    <source>
        <dbReference type="Proteomes" id="UP001652642"/>
    </source>
</evidence>
<feature type="domain" description="Ubiquitin-like" evidence="6">
    <location>
        <begin position="299"/>
        <end position="368"/>
    </location>
</feature>
<dbReference type="PANTHER" id="PTHR47187:SF1">
    <property type="entry name" value="NFATC2-INTERACTING PROTEIN"/>
    <property type="match status" value="1"/>
</dbReference>
<dbReference type="CTD" id="84901"/>
<evidence type="ECO:0000256" key="5">
    <source>
        <dbReference type="SAM" id="MobiDB-lite"/>
    </source>
</evidence>
<keyword evidence="2" id="KW-0539">Nucleus</keyword>
<accession>A0A6J0TJE0</accession>
<comment type="subcellular location">
    <subcellularLocation>
        <location evidence="1">Nucleus</location>
    </subcellularLocation>
</comment>
<dbReference type="KEGG" id="pvt:110078496"/>
<evidence type="ECO:0000256" key="3">
    <source>
        <dbReference type="ARBA" id="ARBA00039921"/>
    </source>
</evidence>
<evidence type="ECO:0000256" key="1">
    <source>
        <dbReference type="ARBA" id="ARBA00004123"/>
    </source>
</evidence>
<evidence type="ECO:0000259" key="6">
    <source>
        <dbReference type="PROSITE" id="PS50053"/>
    </source>
</evidence>
<dbReference type="InParanoid" id="A0A6J0TJE0"/>
<evidence type="ECO:0000256" key="2">
    <source>
        <dbReference type="ARBA" id="ARBA00023242"/>
    </source>
</evidence>
<dbReference type="InterPro" id="IPR022617">
    <property type="entry name" value="Rad60/SUMO-like_dom"/>
</dbReference>
<dbReference type="AlphaFoldDB" id="A0A6J0TJE0"/>
<gene>
    <name evidence="8" type="primary">NFATC2IP</name>
</gene>
<dbReference type="InterPro" id="IPR000626">
    <property type="entry name" value="Ubiquitin-like_dom"/>
</dbReference>
<protein>
    <recommendedName>
        <fullName evidence="3">NFATC2-interacting protein</fullName>
    </recommendedName>
    <alternativeName>
        <fullName evidence="4">Nuclear factor of activated T-cells, cytoplasmic 2-interacting protein</fullName>
    </alternativeName>
</protein>
<evidence type="ECO:0000313" key="8">
    <source>
        <dbReference type="RefSeq" id="XP_020648412.2"/>
    </source>
</evidence>
<feature type="region of interest" description="Disordered" evidence="5">
    <location>
        <begin position="135"/>
        <end position="169"/>
    </location>
</feature>
<dbReference type="SUPFAM" id="SSF54236">
    <property type="entry name" value="Ubiquitin-like"/>
    <property type="match status" value="2"/>
</dbReference>
<proteinExistence type="predicted"/>
<feature type="compositionally biased region" description="Basic and acidic residues" evidence="5">
    <location>
        <begin position="1"/>
        <end position="10"/>
    </location>
</feature>
<keyword evidence="7" id="KW-1185">Reference proteome</keyword>
<dbReference type="PROSITE" id="PS50053">
    <property type="entry name" value="UBIQUITIN_2"/>
    <property type="match status" value="1"/>
</dbReference>
<reference evidence="8" key="1">
    <citation type="submission" date="2025-08" db="UniProtKB">
        <authorList>
            <consortium name="RefSeq"/>
        </authorList>
    </citation>
    <scope>IDENTIFICATION</scope>
</reference>
<dbReference type="Pfam" id="PF11976">
    <property type="entry name" value="Rad60-SLD"/>
    <property type="match status" value="1"/>
</dbReference>
<dbReference type="InterPro" id="IPR052324">
    <property type="entry name" value="NFATC2-Int_DNA_Repair"/>
</dbReference>
<dbReference type="GeneID" id="110078496"/>
<dbReference type="PANTHER" id="PTHR47187">
    <property type="entry name" value="NFATC2-INTERACTING PROTEIN"/>
    <property type="match status" value="1"/>
</dbReference>
<dbReference type="OrthoDB" id="442921at2759"/>
<sequence length="370" mass="40971">MTKIWTEKKTTTPSVPSAHDVRGGVFSPRCPLKGKASNQVGGGGSDPTIESNAKILRAAAMAETADSRSSSDSEQEGTPKKPLLKRRRIFTDSAVSAVPVYSNKVQNSLQLFPESLKLPIEVPELPSEFQVLGVSDEEGETPAKQVEQETSRYQDQSPSPPPPPRPRRNCCRARILDKTLKNLASSLSAAKKSLQDEGTGADSDDVILIDTPEPAKSRELVLKIRCRTDLYRISVQMTDPLQRVVEHMAHTLKVHPNRILLLLRDRELAADATPGGLGLGVADIIDCVVETTSRDVTKLRLRVQGKDKNSQMEITVQKEEPFQIMMNRYRQAQGLGRRKLIFHFDGQQLVETWTPEDLGMESGDVIEVWS</sequence>
<organism evidence="7 8">
    <name type="scientific">Pogona vitticeps</name>
    <name type="common">central bearded dragon</name>
    <dbReference type="NCBI Taxonomy" id="103695"/>
    <lineage>
        <taxon>Eukaryota</taxon>
        <taxon>Metazoa</taxon>
        <taxon>Chordata</taxon>
        <taxon>Craniata</taxon>
        <taxon>Vertebrata</taxon>
        <taxon>Euteleostomi</taxon>
        <taxon>Lepidosauria</taxon>
        <taxon>Squamata</taxon>
        <taxon>Bifurcata</taxon>
        <taxon>Unidentata</taxon>
        <taxon>Episquamata</taxon>
        <taxon>Toxicofera</taxon>
        <taxon>Iguania</taxon>
        <taxon>Acrodonta</taxon>
        <taxon>Agamidae</taxon>
        <taxon>Amphibolurinae</taxon>
        <taxon>Pogona</taxon>
    </lineage>
</organism>
<dbReference type="SMART" id="SM00213">
    <property type="entry name" value="UBQ"/>
    <property type="match status" value="2"/>
</dbReference>
<dbReference type="GO" id="GO:0005634">
    <property type="term" value="C:nucleus"/>
    <property type="evidence" value="ECO:0007669"/>
    <property type="project" value="UniProtKB-SubCell"/>
</dbReference>
<evidence type="ECO:0000256" key="4">
    <source>
        <dbReference type="ARBA" id="ARBA00042764"/>
    </source>
</evidence>
<dbReference type="CDD" id="cd17078">
    <property type="entry name" value="Ubl_SLD1_NFATC2ip"/>
    <property type="match status" value="1"/>
</dbReference>